<dbReference type="EMBL" id="JANIIK010000119">
    <property type="protein sequence ID" value="KAJ3584702.1"/>
    <property type="molecule type" value="Genomic_DNA"/>
</dbReference>
<keyword evidence="1" id="KW-0677">Repeat</keyword>
<dbReference type="GO" id="GO:0005634">
    <property type="term" value="C:nucleus"/>
    <property type="evidence" value="ECO:0007669"/>
    <property type="project" value="TreeGrafter"/>
</dbReference>
<feature type="repeat" description="ANK" evidence="3">
    <location>
        <begin position="182"/>
        <end position="214"/>
    </location>
</feature>
<dbReference type="AlphaFoldDB" id="A0A9Q0DDJ6"/>
<evidence type="ECO:0000256" key="2">
    <source>
        <dbReference type="ARBA" id="ARBA00023043"/>
    </source>
</evidence>
<evidence type="ECO:0000256" key="3">
    <source>
        <dbReference type="PROSITE-ProRule" id="PRU00023"/>
    </source>
</evidence>
<dbReference type="Pfam" id="PF12796">
    <property type="entry name" value="Ank_2"/>
    <property type="match status" value="1"/>
</dbReference>
<evidence type="ECO:0000256" key="4">
    <source>
        <dbReference type="SAM" id="MobiDB-lite"/>
    </source>
</evidence>
<organism evidence="5 6">
    <name type="scientific">Muraenolepis orangiensis</name>
    <name type="common">Patagonian moray cod</name>
    <dbReference type="NCBI Taxonomy" id="630683"/>
    <lineage>
        <taxon>Eukaryota</taxon>
        <taxon>Metazoa</taxon>
        <taxon>Chordata</taxon>
        <taxon>Craniata</taxon>
        <taxon>Vertebrata</taxon>
        <taxon>Euteleostomi</taxon>
        <taxon>Actinopterygii</taxon>
        <taxon>Neopterygii</taxon>
        <taxon>Teleostei</taxon>
        <taxon>Neoteleostei</taxon>
        <taxon>Acanthomorphata</taxon>
        <taxon>Zeiogadaria</taxon>
        <taxon>Gadariae</taxon>
        <taxon>Gadiformes</taxon>
        <taxon>Muraenolepidoidei</taxon>
        <taxon>Muraenolepididae</taxon>
        <taxon>Muraenolepis</taxon>
    </lineage>
</organism>
<dbReference type="SMART" id="SM00248">
    <property type="entry name" value="ANK"/>
    <property type="match status" value="4"/>
</dbReference>
<evidence type="ECO:0000256" key="1">
    <source>
        <dbReference type="ARBA" id="ARBA00022737"/>
    </source>
</evidence>
<comment type="caution">
    <text evidence="5">The sequence shown here is derived from an EMBL/GenBank/DDBJ whole genome shotgun (WGS) entry which is preliminary data.</text>
</comment>
<dbReference type="GO" id="GO:0010468">
    <property type="term" value="P:regulation of gene expression"/>
    <property type="evidence" value="ECO:0007669"/>
    <property type="project" value="TreeGrafter"/>
</dbReference>
<dbReference type="PANTHER" id="PTHR24124:SF5">
    <property type="entry name" value="NF-KAPPA-B INHIBITOR ZETA"/>
    <property type="match status" value="1"/>
</dbReference>
<dbReference type="PANTHER" id="PTHR24124">
    <property type="entry name" value="ANKYRIN REPEAT FAMILY A"/>
    <property type="match status" value="1"/>
</dbReference>
<sequence>MLSVTPGPRGHSQPGPPRTRVTVRELIQHHRRQSCSQGEHYGKRAFPEEHNHSPPPDFLGCKRRPPVNAAWETAVNEPSSAAATPSGPGVPLIRHPYVVQGGWGPSSPPPPPRGVSDGEVSLFQWQVLKQSREMSHVTSEMLDVQDEDGDTYLHIAVAQGRRALAYVLAEKNRQSIDTKDRNGQSALQIAVLTNQHLIVQDLLQLGASVNTRDHWGRSPLHVCAERGHVLSLQTIHNTLLLGDGQPIEIDLFNYEGMTPLHVAVTSFNRLVRELRGLERGVCSLVAMELARRRRWYMDIVHTLLLTGAQCGTKDQKNGKTSLHLAVGGFHRHG</sequence>
<dbReference type="OrthoDB" id="341259at2759"/>
<dbReference type="Proteomes" id="UP001148018">
    <property type="component" value="Unassembled WGS sequence"/>
</dbReference>
<reference evidence="5" key="1">
    <citation type="submission" date="2022-07" db="EMBL/GenBank/DDBJ databases">
        <title>Chromosome-level genome of Muraenolepis orangiensis.</title>
        <authorList>
            <person name="Kim J."/>
        </authorList>
    </citation>
    <scope>NUCLEOTIDE SEQUENCE</scope>
    <source>
        <strain evidence="5">KU_S4_2022</strain>
        <tissue evidence="5">Muscle</tissue>
    </source>
</reference>
<dbReference type="PROSITE" id="PS50088">
    <property type="entry name" value="ANK_REPEAT"/>
    <property type="match status" value="1"/>
</dbReference>
<feature type="region of interest" description="Disordered" evidence="4">
    <location>
        <begin position="29"/>
        <end position="59"/>
    </location>
</feature>
<proteinExistence type="predicted"/>
<accession>A0A9Q0DDJ6</accession>
<dbReference type="Gene3D" id="1.25.40.20">
    <property type="entry name" value="Ankyrin repeat-containing domain"/>
    <property type="match status" value="1"/>
</dbReference>
<evidence type="ECO:0000313" key="6">
    <source>
        <dbReference type="Proteomes" id="UP001148018"/>
    </source>
</evidence>
<name>A0A9Q0DDJ6_9TELE</name>
<keyword evidence="2 3" id="KW-0040">ANK repeat</keyword>
<protein>
    <submittedName>
        <fullName evidence="5">Uncharacterized protein</fullName>
    </submittedName>
</protein>
<keyword evidence="6" id="KW-1185">Reference proteome</keyword>
<dbReference type="InterPro" id="IPR002110">
    <property type="entry name" value="Ankyrin_rpt"/>
</dbReference>
<dbReference type="InterPro" id="IPR036770">
    <property type="entry name" value="Ankyrin_rpt-contain_sf"/>
</dbReference>
<feature type="compositionally biased region" description="Basic and acidic residues" evidence="4">
    <location>
        <begin position="40"/>
        <end position="52"/>
    </location>
</feature>
<dbReference type="SUPFAM" id="SSF48403">
    <property type="entry name" value="Ankyrin repeat"/>
    <property type="match status" value="1"/>
</dbReference>
<evidence type="ECO:0000313" key="5">
    <source>
        <dbReference type="EMBL" id="KAJ3584702.1"/>
    </source>
</evidence>
<dbReference type="PROSITE" id="PS50297">
    <property type="entry name" value="ANK_REP_REGION"/>
    <property type="match status" value="1"/>
</dbReference>
<gene>
    <name evidence="5" type="ORF">NHX12_015197</name>
</gene>